<reference evidence="3 4" key="1">
    <citation type="submission" date="2019-07" db="EMBL/GenBank/DDBJ databases">
        <title>Whole genome shotgun sequence of Rhodospirillum oryzae NBRC 107573.</title>
        <authorList>
            <person name="Hosoyama A."/>
            <person name="Uohara A."/>
            <person name="Ohji S."/>
            <person name="Ichikawa N."/>
        </authorList>
    </citation>
    <scope>NUCLEOTIDE SEQUENCE [LARGE SCALE GENOMIC DNA]</scope>
    <source>
        <strain evidence="3 4">NBRC 107573</strain>
    </source>
</reference>
<accession>A0A512H6I8</accession>
<evidence type="ECO:0000259" key="2">
    <source>
        <dbReference type="Pfam" id="PF14358"/>
    </source>
</evidence>
<dbReference type="InterPro" id="IPR025517">
    <property type="entry name" value="DUF4405"/>
</dbReference>
<evidence type="ECO:0000256" key="1">
    <source>
        <dbReference type="SAM" id="Phobius"/>
    </source>
</evidence>
<keyword evidence="4" id="KW-1185">Reference proteome</keyword>
<organism evidence="3 4">
    <name type="scientific">Pararhodospirillum oryzae</name>
    <dbReference type="NCBI Taxonomy" id="478448"/>
    <lineage>
        <taxon>Bacteria</taxon>
        <taxon>Pseudomonadati</taxon>
        <taxon>Pseudomonadota</taxon>
        <taxon>Alphaproteobacteria</taxon>
        <taxon>Rhodospirillales</taxon>
        <taxon>Rhodospirillaceae</taxon>
        <taxon>Pararhodospirillum</taxon>
    </lineage>
</organism>
<keyword evidence="1" id="KW-1133">Transmembrane helix</keyword>
<feature type="domain" description="Flavinylation-associated cytochrome" evidence="2">
    <location>
        <begin position="19"/>
        <end position="68"/>
    </location>
</feature>
<dbReference type="Proteomes" id="UP000321567">
    <property type="component" value="Unassembled WGS sequence"/>
</dbReference>
<dbReference type="OrthoDB" id="5363112at2"/>
<dbReference type="Pfam" id="PF14358">
    <property type="entry name" value="DUF4405"/>
    <property type="match status" value="1"/>
</dbReference>
<gene>
    <name evidence="3" type="ORF">ROR02_11830</name>
</gene>
<feature type="transmembrane region" description="Helical" evidence="1">
    <location>
        <begin position="18"/>
        <end position="40"/>
    </location>
</feature>
<comment type="caution">
    <text evidence="3">The sequence shown here is derived from an EMBL/GenBank/DDBJ whole genome shotgun (WGS) entry which is preliminary data.</text>
</comment>
<keyword evidence="1" id="KW-0812">Transmembrane</keyword>
<dbReference type="EMBL" id="BJZO01000024">
    <property type="protein sequence ID" value="GEO81052.1"/>
    <property type="molecule type" value="Genomic_DNA"/>
</dbReference>
<evidence type="ECO:0000313" key="3">
    <source>
        <dbReference type="EMBL" id="GEO81052.1"/>
    </source>
</evidence>
<protein>
    <recommendedName>
        <fullName evidence="2">Flavinylation-associated cytochrome domain-containing protein</fullName>
    </recommendedName>
</protein>
<dbReference type="RefSeq" id="WP_147163092.1">
    <property type="nucleotide sequence ID" value="NZ_BJZO01000024.1"/>
</dbReference>
<proteinExistence type="predicted"/>
<feature type="transmembrane region" description="Helical" evidence="1">
    <location>
        <begin position="84"/>
        <end position="100"/>
    </location>
</feature>
<evidence type="ECO:0000313" key="4">
    <source>
        <dbReference type="Proteomes" id="UP000321567"/>
    </source>
</evidence>
<keyword evidence="1" id="KW-0472">Membrane</keyword>
<feature type="transmembrane region" description="Helical" evidence="1">
    <location>
        <begin position="52"/>
        <end position="72"/>
    </location>
</feature>
<dbReference type="AlphaFoldDB" id="A0A512H6I8"/>
<sequence length="180" mass="19114">MNTVAPETPSKFSFKRDLITPATTIVFLVVGVSGIMMFFHVGEPLVKSAHEWLGLAFAALAIWHVVRHARTFVNYLHRAHPRRVFAGVLAVCAVVLALTARPSGEGVSPRQVFRSLEQAPLGAVAQIAGTDEAGLRLALASRGIDASDATSLADIAQRSGADPHALLASVFQADRPSAQP</sequence>
<name>A0A512H6I8_9PROT</name>